<evidence type="ECO:0000256" key="3">
    <source>
        <dbReference type="ARBA" id="ARBA00022679"/>
    </source>
</evidence>
<comment type="subcellular location">
    <subcellularLocation>
        <location evidence="6">Cytoplasm</location>
    </subcellularLocation>
</comment>
<gene>
    <name evidence="6" type="primary">trmL</name>
    <name evidence="9" type="ORF">EQU50_01450</name>
</gene>
<keyword evidence="2 6" id="KW-0489">Methyltransferase</keyword>
<dbReference type="GO" id="GO:0003723">
    <property type="term" value="F:RNA binding"/>
    <property type="evidence" value="ECO:0007669"/>
    <property type="project" value="InterPro"/>
</dbReference>
<dbReference type="PIRSF" id="PIRSF029256">
    <property type="entry name" value="SpoU_TrmH_prd"/>
    <property type="match status" value="1"/>
</dbReference>
<dbReference type="GO" id="GO:0002130">
    <property type="term" value="P:wobble position ribose methylation"/>
    <property type="evidence" value="ECO:0007669"/>
    <property type="project" value="TreeGrafter"/>
</dbReference>
<dbReference type="PANTHER" id="PTHR42971:SF1">
    <property type="entry name" value="TRNA (CYTIDINE(34)-2'-O)-METHYLTRANSFERASE"/>
    <property type="match status" value="1"/>
</dbReference>
<dbReference type="InterPro" id="IPR001537">
    <property type="entry name" value="SpoU_MeTrfase"/>
</dbReference>
<feature type="binding site" evidence="6 7">
    <location>
        <position position="128"/>
    </location>
    <ligand>
        <name>S-adenosyl-L-methionine</name>
        <dbReference type="ChEBI" id="CHEBI:59789"/>
    </ligand>
</feature>
<dbReference type="EMBL" id="SCFB01000002">
    <property type="protein sequence ID" value="RZI46918.1"/>
    <property type="molecule type" value="Genomic_DNA"/>
</dbReference>
<keyword evidence="3 6" id="KW-0808">Transferase</keyword>
<evidence type="ECO:0000313" key="9">
    <source>
        <dbReference type="EMBL" id="RZI46918.1"/>
    </source>
</evidence>
<keyword evidence="4 6" id="KW-0949">S-adenosyl-L-methionine</keyword>
<comment type="catalytic activity">
    <reaction evidence="6">
        <text>cytidine(34) in tRNA + S-adenosyl-L-methionine = 2'-O-methylcytidine(34) in tRNA + S-adenosyl-L-homocysteine + H(+)</text>
        <dbReference type="Rhea" id="RHEA:43084"/>
        <dbReference type="Rhea" id="RHEA-COMP:10331"/>
        <dbReference type="Rhea" id="RHEA-COMP:10332"/>
        <dbReference type="ChEBI" id="CHEBI:15378"/>
        <dbReference type="ChEBI" id="CHEBI:57856"/>
        <dbReference type="ChEBI" id="CHEBI:59789"/>
        <dbReference type="ChEBI" id="CHEBI:74495"/>
        <dbReference type="ChEBI" id="CHEBI:82748"/>
        <dbReference type="EC" id="2.1.1.207"/>
    </reaction>
</comment>
<accession>A0A4Q7DKK8</accession>
<evidence type="ECO:0000313" key="10">
    <source>
        <dbReference type="Proteomes" id="UP000293550"/>
    </source>
</evidence>
<evidence type="ECO:0000259" key="8">
    <source>
        <dbReference type="Pfam" id="PF00588"/>
    </source>
</evidence>
<evidence type="ECO:0000256" key="4">
    <source>
        <dbReference type="ARBA" id="ARBA00022691"/>
    </source>
</evidence>
<reference evidence="9 10" key="1">
    <citation type="submission" date="2018-10" db="EMBL/GenBank/DDBJ databases">
        <title>An updated phylogeny of the Alphaproteobacteria reveals that the parasitic Rickettsiales and Holosporales have independent origins.</title>
        <authorList>
            <person name="Munoz-Gomez S.A."/>
            <person name="Hess S."/>
            <person name="Burger G."/>
            <person name="Lang B.F."/>
            <person name="Susko E."/>
            <person name="Slamovits C.H."/>
            <person name="Roger A.J."/>
        </authorList>
    </citation>
    <scope>NUCLEOTIDE SEQUENCE [LARGE SCALE GENOMIC DNA]</scope>
    <source>
        <strain evidence="9">HOLO01</strain>
    </source>
</reference>
<comment type="function">
    <text evidence="6">Methylates the ribose at the nucleotide 34 wobble position in the two leucyl isoacceptors tRNA(Leu)(CmAA) and tRNA(Leu)(cmnm5UmAA). Catalyzes the methyl transfer from S-adenosyl-L-methionine to the 2'-OH of the wobble nucleotide.</text>
</comment>
<dbReference type="Proteomes" id="UP000293550">
    <property type="component" value="Unassembled WGS sequence"/>
</dbReference>
<dbReference type="OrthoDB" id="9789043at2"/>
<organism evidence="9 10">
    <name type="scientific">Candidatus Finniella inopinata</name>
    <dbReference type="NCBI Taxonomy" id="1696036"/>
    <lineage>
        <taxon>Bacteria</taxon>
        <taxon>Pseudomonadati</taxon>
        <taxon>Pseudomonadota</taxon>
        <taxon>Alphaproteobacteria</taxon>
        <taxon>Holosporales</taxon>
        <taxon>Candidatus Paracaedibacteraceae</taxon>
        <taxon>Candidatus Finniella</taxon>
    </lineage>
</organism>
<comment type="catalytic activity">
    <reaction evidence="6">
        <text>5-carboxymethylaminomethyluridine(34) in tRNA(Leu) + S-adenosyl-L-methionine = 5-carboxymethylaminomethyl-2'-O-methyluridine(34) in tRNA(Leu) + S-adenosyl-L-homocysteine + H(+)</text>
        <dbReference type="Rhea" id="RHEA:43088"/>
        <dbReference type="Rhea" id="RHEA-COMP:10333"/>
        <dbReference type="Rhea" id="RHEA-COMP:10334"/>
        <dbReference type="ChEBI" id="CHEBI:15378"/>
        <dbReference type="ChEBI" id="CHEBI:57856"/>
        <dbReference type="ChEBI" id="CHEBI:59789"/>
        <dbReference type="ChEBI" id="CHEBI:74508"/>
        <dbReference type="ChEBI" id="CHEBI:74511"/>
        <dbReference type="EC" id="2.1.1.207"/>
    </reaction>
</comment>
<dbReference type="AlphaFoldDB" id="A0A4Q7DKK8"/>
<dbReference type="HAMAP" id="MF_01885">
    <property type="entry name" value="tRNA_methyltr_TrmL"/>
    <property type="match status" value="1"/>
</dbReference>
<dbReference type="GO" id="GO:0005737">
    <property type="term" value="C:cytoplasm"/>
    <property type="evidence" value="ECO:0007669"/>
    <property type="project" value="UniProtKB-SubCell"/>
</dbReference>
<comment type="similarity">
    <text evidence="6">Belongs to the class IV-like SAM-binding methyltransferase superfamily. RNA methyltransferase TrmH family. TrmL subfamily.</text>
</comment>
<dbReference type="CDD" id="cd18094">
    <property type="entry name" value="SpoU-like_TrmL"/>
    <property type="match status" value="1"/>
</dbReference>
<dbReference type="RefSeq" id="WP_130153388.1">
    <property type="nucleotide sequence ID" value="NZ_SCFB01000002.1"/>
</dbReference>
<feature type="binding site" evidence="6 7">
    <location>
        <position position="120"/>
    </location>
    <ligand>
        <name>S-adenosyl-L-methionine</name>
        <dbReference type="ChEBI" id="CHEBI:59789"/>
    </ligand>
</feature>
<keyword evidence="10" id="KW-1185">Reference proteome</keyword>
<feature type="binding site" evidence="6 7">
    <location>
        <position position="78"/>
    </location>
    <ligand>
        <name>S-adenosyl-L-methionine</name>
        <dbReference type="ChEBI" id="CHEBI:59789"/>
    </ligand>
</feature>
<dbReference type="GO" id="GO:0141098">
    <property type="term" value="F:tRNA (cytidine(34)-2'-O)-methyltransferase activity"/>
    <property type="evidence" value="ECO:0007669"/>
    <property type="project" value="RHEA"/>
</dbReference>
<dbReference type="PANTHER" id="PTHR42971">
    <property type="entry name" value="TRNA (CYTIDINE(34)-2'-O)-METHYLTRANSFERASE"/>
    <property type="match status" value="1"/>
</dbReference>
<dbReference type="EC" id="2.1.1.207" evidence="6"/>
<keyword evidence="5 6" id="KW-0819">tRNA processing</keyword>
<proteinExistence type="inferred from homology"/>
<dbReference type="Gene3D" id="3.40.1280.10">
    <property type="match status" value="1"/>
</dbReference>
<evidence type="ECO:0000256" key="2">
    <source>
        <dbReference type="ARBA" id="ARBA00022603"/>
    </source>
</evidence>
<feature type="domain" description="tRNA/rRNA methyltransferase SpoU type" evidence="8">
    <location>
        <begin position="2"/>
        <end position="139"/>
    </location>
</feature>
<comment type="caution">
    <text evidence="9">The sequence shown here is derived from an EMBL/GenBank/DDBJ whole genome shotgun (WGS) entry which is preliminary data.</text>
</comment>
<sequence>MLHLALYQPEIPQNAGTLIRLAACVGIKLDIIEPCGFIFDDARLKRAGMDYGEIENIKRHQNWSAFFSFYTSHRLILLDTKAETNYLDFTFHSDDILLVGRESNGVPPDVFQNTRHQIKIAMQPHKRSLNVAVAASMVLGEALRQTKGH</sequence>
<evidence type="ECO:0000256" key="6">
    <source>
        <dbReference type="HAMAP-Rule" id="MF_01885"/>
    </source>
</evidence>
<name>A0A4Q7DKK8_9PROT</name>
<evidence type="ECO:0000256" key="1">
    <source>
        <dbReference type="ARBA" id="ARBA00022490"/>
    </source>
</evidence>
<feature type="binding site" evidence="6 7">
    <location>
        <position position="100"/>
    </location>
    <ligand>
        <name>S-adenosyl-L-methionine</name>
        <dbReference type="ChEBI" id="CHEBI:59789"/>
    </ligand>
</feature>
<evidence type="ECO:0000256" key="7">
    <source>
        <dbReference type="PIRSR" id="PIRSR029256-1"/>
    </source>
</evidence>
<dbReference type="SUPFAM" id="SSF75217">
    <property type="entry name" value="alpha/beta knot"/>
    <property type="match status" value="1"/>
</dbReference>
<dbReference type="InterPro" id="IPR016914">
    <property type="entry name" value="TrmL"/>
</dbReference>
<evidence type="ECO:0000256" key="5">
    <source>
        <dbReference type="ARBA" id="ARBA00022694"/>
    </source>
</evidence>
<keyword evidence="1 6" id="KW-0963">Cytoplasm</keyword>
<dbReference type="InterPro" id="IPR029028">
    <property type="entry name" value="Alpha/beta_knot_MTases"/>
</dbReference>
<dbReference type="InterPro" id="IPR029026">
    <property type="entry name" value="tRNA_m1G_MTases_N"/>
</dbReference>
<protein>
    <recommendedName>
        <fullName evidence="6">tRNA (cytidine(34)-2'-O)-methyltransferase</fullName>
        <ecNumber evidence="6">2.1.1.207</ecNumber>
    </recommendedName>
    <alternativeName>
        <fullName evidence="6">tRNA (cytidine/uridine-2'-O-)-methyltransferase TrmL</fullName>
    </alternativeName>
</protein>
<dbReference type="GO" id="GO:0141102">
    <property type="term" value="F:tRNA (5-carboxymethylaminomethyluridine(34)-2'-O)-methyltransferase activity"/>
    <property type="evidence" value="ECO:0007669"/>
    <property type="project" value="RHEA"/>
</dbReference>
<comment type="subunit">
    <text evidence="6">Homodimer.</text>
</comment>
<dbReference type="Pfam" id="PF00588">
    <property type="entry name" value="SpoU_methylase"/>
    <property type="match status" value="1"/>
</dbReference>